<feature type="compositionally biased region" description="Low complexity" evidence="1">
    <location>
        <begin position="214"/>
        <end position="231"/>
    </location>
</feature>
<feature type="region of interest" description="Disordered" evidence="1">
    <location>
        <begin position="279"/>
        <end position="344"/>
    </location>
</feature>
<sequence>MKALLPFTLTILLSRTICAIDNALKAYENGKGEGQPRRWTEADEDDDGTDKEEETEEQEQFRPANHQQMDKVLSDRVDELPSDRMNNRMNEFPRDDGRGTMVDVDIVKGHKGLRIREDEELVDEVGDEEDPTTFGLPLGEEEERRAKVPSSALSLVPKRRRRIGTIGGWPSIKSAIRKYGKMTKSSIPVIFPDSGGIDLNVQSDFVEKNDETTTEGSTTTPTTSSTTTEQQQKPKKFKEEEEKKRSNSTILYGRDFWANALRTLLIEFRKLHPELASGRAQQARRRAGLRTNSSSSSTTGTSIVSEKGGGHRKPKPKEGEGEGEGEEGGTTDGAWRGTDNRLDE</sequence>
<evidence type="ECO:0000256" key="2">
    <source>
        <dbReference type="SAM" id="SignalP"/>
    </source>
</evidence>
<feature type="region of interest" description="Disordered" evidence="1">
    <location>
        <begin position="28"/>
        <end position="100"/>
    </location>
</feature>
<feature type="compositionally biased region" description="Basic and acidic residues" evidence="1">
    <location>
        <begin position="68"/>
        <end position="98"/>
    </location>
</feature>
<dbReference type="Proteomes" id="UP000887572">
    <property type="component" value="Unplaced"/>
</dbReference>
<evidence type="ECO:0000313" key="3">
    <source>
        <dbReference type="Proteomes" id="UP000887572"/>
    </source>
</evidence>
<keyword evidence="3" id="KW-1185">Reference proteome</keyword>
<feature type="compositionally biased region" description="Acidic residues" evidence="1">
    <location>
        <begin position="42"/>
        <end position="58"/>
    </location>
</feature>
<feature type="region of interest" description="Disordered" evidence="1">
    <location>
        <begin position="122"/>
        <end position="153"/>
    </location>
</feature>
<evidence type="ECO:0000313" key="4">
    <source>
        <dbReference type="WBParaSite" id="Gr19_v10_g10368.t1"/>
    </source>
</evidence>
<name>A0A914GQY0_GLORO</name>
<feature type="signal peptide" evidence="2">
    <location>
        <begin position="1"/>
        <end position="19"/>
    </location>
</feature>
<organism evidence="3 4">
    <name type="scientific">Globodera rostochiensis</name>
    <name type="common">Golden nematode worm</name>
    <name type="synonym">Heterodera rostochiensis</name>
    <dbReference type="NCBI Taxonomy" id="31243"/>
    <lineage>
        <taxon>Eukaryota</taxon>
        <taxon>Metazoa</taxon>
        <taxon>Ecdysozoa</taxon>
        <taxon>Nematoda</taxon>
        <taxon>Chromadorea</taxon>
        <taxon>Rhabditida</taxon>
        <taxon>Tylenchina</taxon>
        <taxon>Tylenchomorpha</taxon>
        <taxon>Tylenchoidea</taxon>
        <taxon>Heteroderidae</taxon>
        <taxon>Heteroderinae</taxon>
        <taxon>Globodera</taxon>
    </lineage>
</organism>
<reference evidence="4" key="1">
    <citation type="submission" date="2022-11" db="UniProtKB">
        <authorList>
            <consortium name="WormBaseParasite"/>
        </authorList>
    </citation>
    <scope>IDENTIFICATION</scope>
</reference>
<feature type="region of interest" description="Disordered" evidence="1">
    <location>
        <begin position="207"/>
        <end position="245"/>
    </location>
</feature>
<feature type="chain" id="PRO_5037586936" evidence="2">
    <location>
        <begin position="20"/>
        <end position="344"/>
    </location>
</feature>
<dbReference type="AlphaFoldDB" id="A0A914GQY0"/>
<feature type="compositionally biased region" description="Basic and acidic residues" evidence="1">
    <location>
        <begin position="28"/>
        <end position="41"/>
    </location>
</feature>
<accession>A0A914GQY0</accession>
<proteinExistence type="predicted"/>
<keyword evidence="2" id="KW-0732">Signal</keyword>
<feature type="compositionally biased region" description="Low complexity" evidence="1">
    <location>
        <begin position="289"/>
        <end position="306"/>
    </location>
</feature>
<protein>
    <submittedName>
        <fullName evidence="4">Uncharacterized protein</fullName>
    </submittedName>
</protein>
<dbReference type="WBParaSite" id="Gr19_v10_g10368.t1">
    <property type="protein sequence ID" value="Gr19_v10_g10368.t1"/>
    <property type="gene ID" value="Gr19_v10_g10368"/>
</dbReference>
<evidence type="ECO:0000256" key="1">
    <source>
        <dbReference type="SAM" id="MobiDB-lite"/>
    </source>
</evidence>
<feature type="compositionally biased region" description="Acidic residues" evidence="1">
    <location>
        <begin position="122"/>
        <end position="131"/>
    </location>
</feature>